<evidence type="ECO:0000256" key="7">
    <source>
        <dbReference type="ARBA" id="ARBA00022840"/>
    </source>
</evidence>
<evidence type="ECO:0000256" key="4">
    <source>
        <dbReference type="ARBA" id="ARBA00022475"/>
    </source>
</evidence>
<dbReference type="Gene3D" id="2.40.50.140">
    <property type="entry name" value="Nucleic acid-binding proteins"/>
    <property type="match status" value="1"/>
</dbReference>
<organism evidence="10 11">
    <name type="scientific">Pseudaminobacter soli</name>
    <name type="common">ex Li et al. 2025</name>
    <dbReference type="NCBI Taxonomy" id="1295366"/>
    <lineage>
        <taxon>Bacteria</taxon>
        <taxon>Pseudomonadati</taxon>
        <taxon>Pseudomonadota</taxon>
        <taxon>Alphaproteobacteria</taxon>
        <taxon>Hyphomicrobiales</taxon>
        <taxon>Phyllobacteriaceae</taxon>
        <taxon>Pseudaminobacter</taxon>
    </lineage>
</organism>
<dbReference type="GO" id="GO:0005524">
    <property type="term" value="F:ATP binding"/>
    <property type="evidence" value="ECO:0007669"/>
    <property type="project" value="UniProtKB-KW"/>
</dbReference>
<dbReference type="InterPro" id="IPR040582">
    <property type="entry name" value="OB_MalK-like"/>
</dbReference>
<dbReference type="SUPFAM" id="SSF52540">
    <property type="entry name" value="P-loop containing nucleoside triphosphate hydrolases"/>
    <property type="match status" value="1"/>
</dbReference>
<dbReference type="SUPFAM" id="SSF50331">
    <property type="entry name" value="MOP-like"/>
    <property type="match status" value="1"/>
</dbReference>
<dbReference type="InterPro" id="IPR017871">
    <property type="entry name" value="ABC_transporter-like_CS"/>
</dbReference>
<dbReference type="Gene3D" id="3.40.50.300">
    <property type="entry name" value="P-loop containing nucleotide triphosphate hydrolases"/>
    <property type="match status" value="1"/>
</dbReference>
<comment type="caution">
    <text evidence="10">The sequence shown here is derived from an EMBL/GenBank/DDBJ whole genome shotgun (WGS) entry which is preliminary data.</text>
</comment>
<evidence type="ECO:0000256" key="5">
    <source>
        <dbReference type="ARBA" id="ARBA00022519"/>
    </source>
</evidence>
<dbReference type="RefSeq" id="WP_106723440.1">
    <property type="nucleotide sequence ID" value="NZ_PXYL01000003.1"/>
</dbReference>
<dbReference type="InterPro" id="IPR047641">
    <property type="entry name" value="ABC_transpr_MalK/UgpC-like"/>
</dbReference>
<accession>A0A2P7SID4</accession>
<dbReference type="GO" id="GO:0055052">
    <property type="term" value="C:ATP-binding cassette (ABC) transporter complex, substrate-binding subunit-containing"/>
    <property type="evidence" value="ECO:0007669"/>
    <property type="project" value="TreeGrafter"/>
</dbReference>
<dbReference type="SMART" id="SM00382">
    <property type="entry name" value="AAA"/>
    <property type="match status" value="1"/>
</dbReference>
<reference evidence="10 11" key="1">
    <citation type="submission" date="2018-03" db="EMBL/GenBank/DDBJ databases">
        <title>The draft genome of Mesorhizobium soli JCM 19897.</title>
        <authorList>
            <person name="Li L."/>
            <person name="Liu L."/>
            <person name="Liang L."/>
            <person name="Wang T."/>
            <person name="Zhang X."/>
        </authorList>
    </citation>
    <scope>NUCLEOTIDE SEQUENCE [LARGE SCALE GENOMIC DNA]</scope>
    <source>
        <strain evidence="10 11">JCM 19897</strain>
    </source>
</reference>
<dbReference type="Pfam" id="PF17912">
    <property type="entry name" value="OB_MalK"/>
    <property type="match status" value="1"/>
</dbReference>
<keyword evidence="4" id="KW-1003">Cell membrane</keyword>
<proteinExistence type="inferred from homology"/>
<evidence type="ECO:0000259" key="9">
    <source>
        <dbReference type="PROSITE" id="PS50893"/>
    </source>
</evidence>
<protein>
    <submittedName>
        <fullName evidence="10">ABC transporter ATP-binding protein</fullName>
    </submittedName>
</protein>
<dbReference type="FunFam" id="3.40.50.300:FF:000042">
    <property type="entry name" value="Maltose/maltodextrin ABC transporter, ATP-binding protein"/>
    <property type="match status" value="1"/>
</dbReference>
<evidence type="ECO:0000313" key="10">
    <source>
        <dbReference type="EMBL" id="PSJ62256.1"/>
    </source>
</evidence>
<name>A0A2P7SID4_9HYPH</name>
<evidence type="ECO:0000256" key="2">
    <source>
        <dbReference type="ARBA" id="ARBA00005417"/>
    </source>
</evidence>
<keyword evidence="5" id="KW-0997">Cell inner membrane</keyword>
<dbReference type="OrthoDB" id="9802264at2"/>
<dbReference type="PANTHER" id="PTHR43875">
    <property type="entry name" value="MALTODEXTRIN IMPORT ATP-BINDING PROTEIN MSMX"/>
    <property type="match status" value="1"/>
</dbReference>
<dbReference type="InterPro" id="IPR003593">
    <property type="entry name" value="AAA+_ATPase"/>
</dbReference>
<dbReference type="InterPro" id="IPR015855">
    <property type="entry name" value="ABC_transpr_MalK-like"/>
</dbReference>
<keyword evidence="8" id="KW-0472">Membrane</keyword>
<evidence type="ECO:0000256" key="1">
    <source>
        <dbReference type="ARBA" id="ARBA00004417"/>
    </source>
</evidence>
<dbReference type="GO" id="GO:1990060">
    <property type="term" value="C:maltose transport complex"/>
    <property type="evidence" value="ECO:0007669"/>
    <property type="project" value="TreeGrafter"/>
</dbReference>
<dbReference type="EMBL" id="PXYL01000003">
    <property type="protein sequence ID" value="PSJ62256.1"/>
    <property type="molecule type" value="Genomic_DNA"/>
</dbReference>
<dbReference type="Gene3D" id="2.40.50.100">
    <property type="match status" value="1"/>
</dbReference>
<evidence type="ECO:0000256" key="6">
    <source>
        <dbReference type="ARBA" id="ARBA00022741"/>
    </source>
</evidence>
<dbReference type="GO" id="GO:0016887">
    <property type="term" value="F:ATP hydrolysis activity"/>
    <property type="evidence" value="ECO:0007669"/>
    <property type="project" value="InterPro"/>
</dbReference>
<sequence>MADLTLRNVKKAYGNLNILHGIDLDIKSGEFIVFVGPSGCGKSTLLRTIAGLEDITGGTLQIAGETVNDVPPSKRGIAMVFQSYALYPHMTVYDNMAFGMKIARESKAEIDRRVRQAAEILQLTKYLERLPKALSGGQRQRVAIGRAIVRNPKVFLFDEPLSNLDAALRVATRIEIAKLKESMPNTTMIYVTHDQVEAMTLADRIVVLKDGRVEQVGTPMELYRHPGNLFVAQFIGSPAMNILPAKIEQAGPRTTVSHVGDRKVEVPIATLAGTAGAKISFGVRPEDLYIANGGDFLFEGVVDYVEQLGEVQLVYLELGHTGQPLVAKLPGNAMVKRGTVLRLTADADNLHIFNESGSSFARNGAAAAVAA</sequence>
<dbReference type="InterPro" id="IPR027417">
    <property type="entry name" value="P-loop_NTPase"/>
</dbReference>
<dbReference type="GO" id="GO:0015423">
    <property type="term" value="F:ABC-type maltose transporter activity"/>
    <property type="evidence" value="ECO:0007669"/>
    <property type="project" value="TreeGrafter"/>
</dbReference>
<evidence type="ECO:0000256" key="3">
    <source>
        <dbReference type="ARBA" id="ARBA00022448"/>
    </source>
</evidence>
<dbReference type="InterPro" id="IPR003439">
    <property type="entry name" value="ABC_transporter-like_ATP-bd"/>
</dbReference>
<dbReference type="Proteomes" id="UP000240653">
    <property type="component" value="Unassembled WGS sequence"/>
</dbReference>
<keyword evidence="11" id="KW-1185">Reference proteome</keyword>
<dbReference type="PROSITE" id="PS50893">
    <property type="entry name" value="ABC_TRANSPORTER_2"/>
    <property type="match status" value="1"/>
</dbReference>
<evidence type="ECO:0000313" key="11">
    <source>
        <dbReference type="Proteomes" id="UP000240653"/>
    </source>
</evidence>
<dbReference type="PROSITE" id="PS00211">
    <property type="entry name" value="ABC_TRANSPORTER_1"/>
    <property type="match status" value="1"/>
</dbReference>
<gene>
    <name evidence="10" type="ORF">C7I85_08080</name>
</gene>
<dbReference type="CDD" id="cd03301">
    <property type="entry name" value="ABC_MalK_N"/>
    <property type="match status" value="1"/>
</dbReference>
<dbReference type="AlphaFoldDB" id="A0A2P7SID4"/>
<dbReference type="NCBIfam" id="NF008653">
    <property type="entry name" value="PRK11650.1"/>
    <property type="match status" value="1"/>
</dbReference>
<feature type="domain" description="ABC transporter" evidence="9">
    <location>
        <begin position="4"/>
        <end position="235"/>
    </location>
</feature>
<keyword evidence="6" id="KW-0547">Nucleotide-binding</keyword>
<dbReference type="InterPro" id="IPR012340">
    <property type="entry name" value="NA-bd_OB-fold"/>
</dbReference>
<dbReference type="InterPro" id="IPR008995">
    <property type="entry name" value="Mo/tungstate-bd_C_term_dom"/>
</dbReference>
<dbReference type="PANTHER" id="PTHR43875:SF3">
    <property type="entry name" value="MALTOSE_MALTODEXTRIN IMPORT ATP-BINDING PROTEIN MALK"/>
    <property type="match status" value="1"/>
</dbReference>
<keyword evidence="7 10" id="KW-0067">ATP-binding</keyword>
<evidence type="ECO:0000256" key="8">
    <source>
        <dbReference type="ARBA" id="ARBA00023136"/>
    </source>
</evidence>
<keyword evidence="3" id="KW-0813">Transport</keyword>
<comment type="subcellular location">
    <subcellularLocation>
        <location evidence="1">Cell inner membrane</location>
        <topology evidence="1">Peripheral membrane protein</topology>
    </subcellularLocation>
</comment>
<comment type="similarity">
    <text evidence="2">Belongs to the ABC transporter superfamily.</text>
</comment>
<dbReference type="Pfam" id="PF00005">
    <property type="entry name" value="ABC_tran"/>
    <property type="match status" value="1"/>
</dbReference>